<gene>
    <name evidence="2" type="ORF">F5X68DRAFT_263376</name>
</gene>
<feature type="region of interest" description="Disordered" evidence="1">
    <location>
        <begin position="101"/>
        <end position="126"/>
    </location>
</feature>
<organism evidence="2 3">
    <name type="scientific">Plectosphaerella plurivora</name>
    <dbReference type="NCBI Taxonomy" id="936078"/>
    <lineage>
        <taxon>Eukaryota</taxon>
        <taxon>Fungi</taxon>
        <taxon>Dikarya</taxon>
        <taxon>Ascomycota</taxon>
        <taxon>Pezizomycotina</taxon>
        <taxon>Sordariomycetes</taxon>
        <taxon>Hypocreomycetidae</taxon>
        <taxon>Glomerellales</taxon>
        <taxon>Plectosphaerellaceae</taxon>
        <taxon>Plectosphaerella</taxon>
    </lineage>
</organism>
<dbReference type="Proteomes" id="UP000770015">
    <property type="component" value="Unassembled WGS sequence"/>
</dbReference>
<feature type="region of interest" description="Disordered" evidence="1">
    <location>
        <begin position="262"/>
        <end position="337"/>
    </location>
</feature>
<evidence type="ECO:0000313" key="3">
    <source>
        <dbReference type="Proteomes" id="UP000770015"/>
    </source>
</evidence>
<dbReference type="EMBL" id="JAGSXJ010000019">
    <property type="protein sequence ID" value="KAH6681009.1"/>
    <property type="molecule type" value="Genomic_DNA"/>
</dbReference>
<accession>A0A9P8V6U7</accession>
<evidence type="ECO:0000256" key="1">
    <source>
        <dbReference type="SAM" id="MobiDB-lite"/>
    </source>
</evidence>
<sequence length="482" mass="53661">MLQDYQKLHSFIRDKDPERTHCLWCKAPFASASIDVDSVPSSSTPMTPTPQTAAQYIFPHLQPSRSQSPAENNFLGSKRLDSITRSRLSKQMPHQIAAGVTQTSQLLQSKKSGSSSSPGPPRQRSTRVTIKGFLAEPEAWDDVPPGLEPEMQIKRQICNYSLTEVSPDDMRMSVRDWLEEIVIPSMPTKNKTVETIKEGGWFPRFAVEAAIGKHPEDVPDTDLDVTSVSDFIFGDIFRLVVRQKKASWIVHLIFDAAIPERPVAAPSSPPQKSPPRKRRRQTTIKMERGLDIDIDRFNHSDDDPFAEDDCVPARRPDPPRRKTPRAAQKLTPTADEEKRLQGFLEEALRNVLPGYNKFVKKQQAKKRRVDALTAEDSDDLPSVDSIQEALETSSSESGSDEDYTAERQLHEPAGLGPGASNTAPVMRSKVSLAGTVKRLVAIEDGSDLDDGEDEEDDIAETIEAEPPAARTRNAHSRRPVTM</sequence>
<protein>
    <submittedName>
        <fullName evidence="2">Uncharacterized protein</fullName>
    </submittedName>
</protein>
<feature type="region of interest" description="Disordered" evidence="1">
    <location>
        <begin position="440"/>
        <end position="482"/>
    </location>
</feature>
<dbReference type="AlphaFoldDB" id="A0A9P8V6U7"/>
<comment type="caution">
    <text evidence="2">The sequence shown here is derived from an EMBL/GenBank/DDBJ whole genome shotgun (WGS) entry which is preliminary data.</text>
</comment>
<feature type="compositionally biased region" description="Basic residues" evidence="1">
    <location>
        <begin position="472"/>
        <end position="482"/>
    </location>
</feature>
<feature type="compositionally biased region" description="Acidic residues" evidence="1">
    <location>
        <begin position="444"/>
        <end position="463"/>
    </location>
</feature>
<name>A0A9P8V6U7_9PEZI</name>
<evidence type="ECO:0000313" key="2">
    <source>
        <dbReference type="EMBL" id="KAH6681009.1"/>
    </source>
</evidence>
<feature type="non-terminal residue" evidence="2">
    <location>
        <position position="482"/>
    </location>
</feature>
<feature type="compositionally biased region" description="Basic and acidic residues" evidence="1">
    <location>
        <begin position="285"/>
        <end position="302"/>
    </location>
</feature>
<reference evidence="2" key="1">
    <citation type="journal article" date="2021" name="Nat. Commun.">
        <title>Genetic determinants of endophytism in the Arabidopsis root mycobiome.</title>
        <authorList>
            <person name="Mesny F."/>
            <person name="Miyauchi S."/>
            <person name="Thiergart T."/>
            <person name="Pickel B."/>
            <person name="Atanasova L."/>
            <person name="Karlsson M."/>
            <person name="Huettel B."/>
            <person name="Barry K.W."/>
            <person name="Haridas S."/>
            <person name="Chen C."/>
            <person name="Bauer D."/>
            <person name="Andreopoulos W."/>
            <person name="Pangilinan J."/>
            <person name="LaButti K."/>
            <person name="Riley R."/>
            <person name="Lipzen A."/>
            <person name="Clum A."/>
            <person name="Drula E."/>
            <person name="Henrissat B."/>
            <person name="Kohler A."/>
            <person name="Grigoriev I.V."/>
            <person name="Martin F.M."/>
            <person name="Hacquard S."/>
        </authorList>
    </citation>
    <scope>NUCLEOTIDE SEQUENCE</scope>
    <source>
        <strain evidence="2">MPI-SDFR-AT-0117</strain>
    </source>
</reference>
<feature type="region of interest" description="Disordered" evidence="1">
    <location>
        <begin position="360"/>
        <end position="426"/>
    </location>
</feature>
<keyword evidence="3" id="KW-1185">Reference proteome</keyword>
<feature type="compositionally biased region" description="Basic and acidic residues" evidence="1">
    <location>
        <begin position="311"/>
        <end position="320"/>
    </location>
</feature>
<proteinExistence type="predicted"/>